<dbReference type="GO" id="GO:0004061">
    <property type="term" value="F:arylformamidase activity"/>
    <property type="evidence" value="ECO:0007669"/>
    <property type="project" value="InterPro"/>
</dbReference>
<proteinExistence type="predicted"/>
<evidence type="ECO:0000256" key="1">
    <source>
        <dbReference type="SAM" id="MobiDB-lite"/>
    </source>
</evidence>
<sequence length="295" mass="30749">MTGSATGNWGRWGDDDQAGALNLVTPEVTLRAAGLVREGRTLSLAQPLGPSSPTPGHRPRPARFMNRDAGDYALGARTPGGFKFAEDTVQFPSHSGTHVDALSHAWAGEHLYNGHPESGTRSTRGARRCGAESLVPVVTRGILVDLVTAAGGPLPRQTPVGTAGLERGIAEAGVTPEPGDAVLIRTGWWEAHASDGNYFDGEPGITGEAAEWLAARDVALVGADNYAVEQQTDEPGFPAHLVLLHRHGVPLIENLDLSTLAAALIDSGRSTFMLSFAPLPLVGSTGSPVTPVAVL</sequence>
<dbReference type="AlphaFoldDB" id="A0A4R1HYN2"/>
<dbReference type="GO" id="GO:0019441">
    <property type="term" value="P:L-tryptophan catabolic process to kynurenine"/>
    <property type="evidence" value="ECO:0007669"/>
    <property type="project" value="InterPro"/>
</dbReference>
<dbReference type="PANTHER" id="PTHR34861">
    <property type="match status" value="1"/>
</dbReference>
<evidence type="ECO:0000313" key="3">
    <source>
        <dbReference type="Proteomes" id="UP000295560"/>
    </source>
</evidence>
<protein>
    <submittedName>
        <fullName evidence="2">Kynurenine formamidase</fullName>
    </submittedName>
</protein>
<dbReference type="InterPro" id="IPR007325">
    <property type="entry name" value="KFase/CYL"/>
</dbReference>
<dbReference type="InterPro" id="IPR037175">
    <property type="entry name" value="KFase_sf"/>
</dbReference>
<dbReference type="PANTHER" id="PTHR34861:SF10">
    <property type="entry name" value="CYCLASE"/>
    <property type="match status" value="1"/>
</dbReference>
<dbReference type="RefSeq" id="WP_132421520.1">
    <property type="nucleotide sequence ID" value="NZ_SMFZ01000001.1"/>
</dbReference>
<dbReference type="SUPFAM" id="SSF102198">
    <property type="entry name" value="Putative cyclase"/>
    <property type="match status" value="1"/>
</dbReference>
<dbReference type="Pfam" id="PF04199">
    <property type="entry name" value="Cyclase"/>
    <property type="match status" value="1"/>
</dbReference>
<reference evidence="2 3" key="1">
    <citation type="submission" date="2019-03" db="EMBL/GenBank/DDBJ databases">
        <title>Sequencing the genomes of 1000 actinobacteria strains.</title>
        <authorList>
            <person name="Klenk H.-P."/>
        </authorList>
    </citation>
    <scope>NUCLEOTIDE SEQUENCE [LARGE SCALE GENOMIC DNA]</scope>
    <source>
        <strain evidence="2 3">DSM 44969</strain>
    </source>
</reference>
<keyword evidence="3" id="KW-1185">Reference proteome</keyword>
<organism evidence="2 3">
    <name type="scientific">Pseudonocardia endophytica</name>
    <dbReference type="NCBI Taxonomy" id="401976"/>
    <lineage>
        <taxon>Bacteria</taxon>
        <taxon>Bacillati</taxon>
        <taxon>Actinomycetota</taxon>
        <taxon>Actinomycetes</taxon>
        <taxon>Pseudonocardiales</taxon>
        <taxon>Pseudonocardiaceae</taxon>
        <taxon>Pseudonocardia</taxon>
    </lineage>
</organism>
<dbReference type="OrthoDB" id="7067800at2"/>
<feature type="region of interest" description="Disordered" evidence="1">
    <location>
        <begin position="44"/>
        <end position="65"/>
    </location>
</feature>
<dbReference type="Gene3D" id="3.50.30.50">
    <property type="entry name" value="Putative cyclase"/>
    <property type="match status" value="1"/>
</dbReference>
<gene>
    <name evidence="2" type="ORF">EV378_0999</name>
</gene>
<dbReference type="Proteomes" id="UP000295560">
    <property type="component" value="Unassembled WGS sequence"/>
</dbReference>
<evidence type="ECO:0000313" key="2">
    <source>
        <dbReference type="EMBL" id="TCK25199.1"/>
    </source>
</evidence>
<comment type="caution">
    <text evidence="2">The sequence shown here is derived from an EMBL/GenBank/DDBJ whole genome shotgun (WGS) entry which is preliminary data.</text>
</comment>
<accession>A0A4R1HYN2</accession>
<name>A0A4R1HYN2_PSEEN</name>
<dbReference type="EMBL" id="SMFZ01000001">
    <property type="protein sequence ID" value="TCK25199.1"/>
    <property type="molecule type" value="Genomic_DNA"/>
</dbReference>